<reference evidence="1" key="1">
    <citation type="submission" date="2021-02" db="EMBL/GenBank/DDBJ databases">
        <authorList>
            <person name="Dougan E. K."/>
            <person name="Rhodes N."/>
            <person name="Thang M."/>
            <person name="Chan C."/>
        </authorList>
    </citation>
    <scope>NUCLEOTIDE SEQUENCE</scope>
</reference>
<gene>
    <name evidence="1" type="ORF">SNAT2548_LOCUS722</name>
</gene>
<keyword evidence="2" id="KW-1185">Reference proteome</keyword>
<comment type="caution">
    <text evidence="1">The sequence shown here is derived from an EMBL/GenBank/DDBJ whole genome shotgun (WGS) entry which is preliminary data.</text>
</comment>
<protein>
    <submittedName>
        <fullName evidence="1">Uncharacterized protein</fullName>
    </submittedName>
</protein>
<accession>A0A812GNN8</accession>
<sequence length="229" mass="25375">MGSRLCKVRERGVFSLGLDIFTSESSTLPSALVKHEVGAGQRKAQWKAYSQNRLGKSHQQGFTVHSLMFESEHLSCLSCSHVCFLQGRACHTASIEEFRPPMSAIVERNAQCDTPRRPTSSKVQGEAFCADLNDSIQLWYLSLPTFKLPKSLTGNPTSMLPLIAMLRRVFRLHAAFMCTGPWPCQGSRKHMRQPVCARCGKGQSSASVGPSEAQALDLRTSERLRTFDA</sequence>
<organism evidence="1 2">
    <name type="scientific">Symbiodinium natans</name>
    <dbReference type="NCBI Taxonomy" id="878477"/>
    <lineage>
        <taxon>Eukaryota</taxon>
        <taxon>Sar</taxon>
        <taxon>Alveolata</taxon>
        <taxon>Dinophyceae</taxon>
        <taxon>Suessiales</taxon>
        <taxon>Symbiodiniaceae</taxon>
        <taxon>Symbiodinium</taxon>
    </lineage>
</organism>
<evidence type="ECO:0000313" key="1">
    <source>
        <dbReference type="EMBL" id="CAE6927854.1"/>
    </source>
</evidence>
<proteinExistence type="predicted"/>
<dbReference type="AlphaFoldDB" id="A0A812GNN8"/>
<dbReference type="EMBL" id="CAJNDS010000035">
    <property type="protein sequence ID" value="CAE6927854.1"/>
    <property type="molecule type" value="Genomic_DNA"/>
</dbReference>
<dbReference type="Proteomes" id="UP000604046">
    <property type="component" value="Unassembled WGS sequence"/>
</dbReference>
<name>A0A812GNN8_9DINO</name>
<evidence type="ECO:0000313" key="2">
    <source>
        <dbReference type="Proteomes" id="UP000604046"/>
    </source>
</evidence>